<reference evidence="1 2" key="1">
    <citation type="submission" date="2017-12" db="EMBL/GenBank/DDBJ databases">
        <title>Comparative genomics of Botrytis spp.</title>
        <authorList>
            <person name="Valero-Jimenez C.A."/>
            <person name="Tapia P."/>
            <person name="Veloso J."/>
            <person name="Silva-Moreno E."/>
            <person name="Staats M."/>
            <person name="Valdes J.H."/>
            <person name="Van Kan J.A.L."/>
        </authorList>
    </citation>
    <scope>NUCLEOTIDE SEQUENCE [LARGE SCALE GENOMIC DNA]</scope>
    <source>
        <strain evidence="1 2">Be9601</strain>
    </source>
</reference>
<name>A0A4Z1JBJ5_9HELO</name>
<evidence type="ECO:0000313" key="2">
    <source>
        <dbReference type="Proteomes" id="UP000297229"/>
    </source>
</evidence>
<keyword evidence="2" id="KW-1185">Reference proteome</keyword>
<dbReference type="EMBL" id="PQXM01000802">
    <property type="protein sequence ID" value="TGO68870.1"/>
    <property type="molecule type" value="Genomic_DNA"/>
</dbReference>
<protein>
    <submittedName>
        <fullName evidence="1">Uncharacterized protein</fullName>
    </submittedName>
</protein>
<proteinExistence type="predicted"/>
<organism evidence="1 2">
    <name type="scientific">Botrytis elliptica</name>
    <dbReference type="NCBI Taxonomy" id="278938"/>
    <lineage>
        <taxon>Eukaryota</taxon>
        <taxon>Fungi</taxon>
        <taxon>Dikarya</taxon>
        <taxon>Ascomycota</taxon>
        <taxon>Pezizomycotina</taxon>
        <taxon>Leotiomycetes</taxon>
        <taxon>Helotiales</taxon>
        <taxon>Sclerotiniaceae</taxon>
        <taxon>Botrytis</taxon>
    </lineage>
</organism>
<dbReference type="Proteomes" id="UP000297229">
    <property type="component" value="Unassembled WGS sequence"/>
</dbReference>
<accession>A0A4Z1JBJ5</accession>
<comment type="caution">
    <text evidence="1">The sequence shown here is derived from an EMBL/GenBank/DDBJ whole genome shotgun (WGS) entry which is preliminary data.</text>
</comment>
<dbReference type="AlphaFoldDB" id="A0A4Z1JBJ5"/>
<evidence type="ECO:0000313" key="1">
    <source>
        <dbReference type="EMBL" id="TGO68870.1"/>
    </source>
</evidence>
<sequence>MTPPVLDDYVWKHSSYFRPNIDILLVEATMILQLYDMGGSLSVENITQLALDVFQESWYCPLTTFSARMNNAAKLYTFLSNHCPALSKLWLIVETEVSPIESPSSTHLLRMLDVSDGLIDLDLRVQYAPGLSDRQRYLQRMYLQLQMNNIKGYADKIAGDFSQFLNTKESDPWPSPGEATLKYWKTRRPVAALVCLITKYESGRDIYSCKVEHSGTSAWLWVPVLNVNIACHKDASPVHK</sequence>
<gene>
    <name evidence="1" type="ORF">BELL_0804g00080</name>
</gene>